<dbReference type="Pfam" id="PF07687">
    <property type="entry name" value="M20_dimer"/>
    <property type="match status" value="1"/>
</dbReference>
<dbReference type="EC" id="3.4.17.11" evidence="5"/>
<dbReference type="EMBL" id="SJPL01000001">
    <property type="protein sequence ID" value="TWT69287.1"/>
    <property type="molecule type" value="Genomic_DNA"/>
</dbReference>
<dbReference type="InterPro" id="IPR036264">
    <property type="entry name" value="Bact_exopeptidase_dim_dom"/>
</dbReference>
<evidence type="ECO:0000256" key="1">
    <source>
        <dbReference type="ARBA" id="ARBA00001947"/>
    </source>
</evidence>
<dbReference type="AlphaFoldDB" id="A0A5C5Y121"/>
<keyword evidence="5" id="KW-0121">Carboxypeptidase</keyword>
<comment type="caution">
    <text evidence="5">The sequence shown here is derived from an EMBL/GenBank/DDBJ whole genome shotgun (WGS) entry which is preliminary data.</text>
</comment>
<keyword evidence="6" id="KW-1185">Reference proteome</keyword>
<evidence type="ECO:0000259" key="4">
    <source>
        <dbReference type="Pfam" id="PF07687"/>
    </source>
</evidence>
<dbReference type="OrthoDB" id="9804934at2"/>
<evidence type="ECO:0000313" key="6">
    <source>
        <dbReference type="Proteomes" id="UP000317238"/>
    </source>
</evidence>
<dbReference type="Proteomes" id="UP000317238">
    <property type="component" value="Unassembled WGS sequence"/>
</dbReference>
<evidence type="ECO:0000256" key="2">
    <source>
        <dbReference type="ARBA" id="ARBA00022801"/>
    </source>
</evidence>
<protein>
    <submittedName>
        <fullName evidence="5">Carboxypeptidase G2</fullName>
        <ecNumber evidence="5">3.4.17.11</ecNumber>
    </submittedName>
</protein>
<keyword evidence="2 5" id="KW-0378">Hydrolase</keyword>
<keyword evidence="3" id="KW-0862">Zinc</keyword>
<dbReference type="Pfam" id="PF01546">
    <property type="entry name" value="Peptidase_M20"/>
    <property type="match status" value="1"/>
</dbReference>
<dbReference type="PANTHER" id="PTHR42994:SF2">
    <property type="entry name" value="PEPTIDASE"/>
    <property type="match status" value="1"/>
</dbReference>
<gene>
    <name evidence="5" type="primary">cpg2</name>
    <name evidence="5" type="ORF">Pan14r_15720</name>
</gene>
<dbReference type="PANTHER" id="PTHR42994">
    <property type="entry name" value="PEPTIDASE T"/>
    <property type="match status" value="1"/>
</dbReference>
<name>A0A5C5Y121_9PLAN</name>
<dbReference type="GO" id="GO:0004180">
    <property type="term" value="F:carboxypeptidase activity"/>
    <property type="evidence" value="ECO:0007669"/>
    <property type="project" value="UniProtKB-KW"/>
</dbReference>
<feature type="domain" description="Peptidase M20 dimerisation" evidence="4">
    <location>
        <begin position="191"/>
        <end position="289"/>
    </location>
</feature>
<keyword evidence="5" id="KW-0645">Protease</keyword>
<dbReference type="Gene3D" id="3.40.630.10">
    <property type="entry name" value="Zn peptidases"/>
    <property type="match status" value="1"/>
</dbReference>
<comment type="cofactor">
    <cofactor evidence="1">
        <name>Zn(2+)</name>
        <dbReference type="ChEBI" id="CHEBI:29105"/>
    </cofactor>
</comment>
<dbReference type="InterPro" id="IPR011650">
    <property type="entry name" value="Peptidase_M20_dimer"/>
</dbReference>
<reference evidence="5 6" key="1">
    <citation type="submission" date="2019-02" db="EMBL/GenBank/DDBJ databases">
        <title>Deep-cultivation of Planctomycetes and their phenomic and genomic characterization uncovers novel biology.</title>
        <authorList>
            <person name="Wiegand S."/>
            <person name="Jogler M."/>
            <person name="Boedeker C."/>
            <person name="Pinto D."/>
            <person name="Vollmers J."/>
            <person name="Rivas-Marin E."/>
            <person name="Kohn T."/>
            <person name="Peeters S.H."/>
            <person name="Heuer A."/>
            <person name="Rast P."/>
            <person name="Oberbeckmann S."/>
            <person name="Bunk B."/>
            <person name="Jeske O."/>
            <person name="Meyerdierks A."/>
            <person name="Storesund J.E."/>
            <person name="Kallscheuer N."/>
            <person name="Luecker S."/>
            <person name="Lage O.M."/>
            <person name="Pohl T."/>
            <person name="Merkel B.J."/>
            <person name="Hornburger P."/>
            <person name="Mueller R.-W."/>
            <person name="Bruemmer F."/>
            <person name="Labrenz M."/>
            <person name="Spormann A.M."/>
            <person name="Op Den Camp H."/>
            <person name="Overmann J."/>
            <person name="Amann R."/>
            <person name="Jetten M.S.M."/>
            <person name="Mascher T."/>
            <person name="Medema M.H."/>
            <person name="Devos D.P."/>
            <person name="Kaster A.-K."/>
            <person name="Ovreas L."/>
            <person name="Rohde M."/>
            <person name="Galperin M.Y."/>
            <person name="Jogler C."/>
        </authorList>
    </citation>
    <scope>NUCLEOTIDE SEQUENCE [LARGE SCALE GENOMIC DNA]</scope>
    <source>
        <strain evidence="5 6">Pan14r</strain>
    </source>
</reference>
<evidence type="ECO:0000313" key="5">
    <source>
        <dbReference type="EMBL" id="TWT69287.1"/>
    </source>
</evidence>
<dbReference type="InterPro" id="IPR002933">
    <property type="entry name" value="Peptidase_M20"/>
</dbReference>
<proteinExistence type="predicted"/>
<dbReference type="RefSeq" id="WP_146438778.1">
    <property type="nucleotide sequence ID" value="NZ_SJPL01000001.1"/>
</dbReference>
<evidence type="ECO:0000256" key="3">
    <source>
        <dbReference type="ARBA" id="ARBA00022833"/>
    </source>
</evidence>
<dbReference type="SUPFAM" id="SSF55031">
    <property type="entry name" value="Bacterial exopeptidase dimerisation domain"/>
    <property type="match status" value="1"/>
</dbReference>
<organism evidence="5 6">
    <name type="scientific">Crateriforma conspicua</name>
    <dbReference type="NCBI Taxonomy" id="2527996"/>
    <lineage>
        <taxon>Bacteria</taxon>
        <taxon>Pseudomonadati</taxon>
        <taxon>Planctomycetota</taxon>
        <taxon>Planctomycetia</taxon>
        <taxon>Planctomycetales</taxon>
        <taxon>Planctomycetaceae</taxon>
        <taxon>Crateriforma</taxon>
    </lineage>
</organism>
<dbReference type="SUPFAM" id="SSF53187">
    <property type="entry name" value="Zn-dependent exopeptidases"/>
    <property type="match status" value="1"/>
</dbReference>
<accession>A0A5C5Y121</accession>
<dbReference type="Gene3D" id="3.30.70.360">
    <property type="match status" value="1"/>
</dbReference>
<sequence>MNPTLMNADAALDRFVELTKIPGKSGDEKMVAQQIVQALLNAGLDGQQIAFDDANQRTRIPGNCGNLIVHLPGTGSGPTTMLSAHMDTVPICVGSQPVRQGDEMTSETPTGLGADDRSGCAAILTAAIERLNCGRVDLPPAVIAFFIQEEVGLEGARHLDKDLIGKVDRAFNFDGGSVDKLTNGAIGGERLEIEITGVASHAGVAPEKGASAITMASLAIADLHQRGWLGKVVKDQGVGTSNVGVINGGEATNVVTPQLTLRAEARSHDANMRMAIVAEIRQAFENAVANVCTEAGQCGQLKFDSHVDYEAFRLPEDHPSITAADAAVRDLGRTPYIEVAGGGLDANWLFIHGIESVTMGCGQCNIHTIDERLNIPDYLDACRIATGLITGKY</sequence>